<comment type="caution">
    <text evidence="3">The sequence shown here is derived from an EMBL/GenBank/DDBJ whole genome shotgun (WGS) entry which is preliminary data.</text>
</comment>
<evidence type="ECO:0000313" key="4">
    <source>
        <dbReference type="Proteomes" id="UP000214646"/>
    </source>
</evidence>
<dbReference type="AlphaFoldDB" id="A0A225DYD4"/>
<dbReference type="Proteomes" id="UP000214646">
    <property type="component" value="Unassembled WGS sequence"/>
</dbReference>
<feature type="transmembrane region" description="Helical" evidence="2">
    <location>
        <begin position="318"/>
        <end position="343"/>
    </location>
</feature>
<feature type="transmembrane region" description="Helical" evidence="2">
    <location>
        <begin position="231"/>
        <end position="251"/>
    </location>
</feature>
<keyword evidence="2" id="KW-0472">Membrane</keyword>
<sequence>MRQLPLPAKLVISVFLIAVGIGYFSALVQLHMQHSGRNGEPMPTPWDVIEKFSGLKPHDGQVAKSKIEGIVSGPKDGAFDKNNMAPAFFGKSGKVYEKDCTTRGQDKVDAEREGERQTLIAWINADPDERKTAYEKDDFKIPDTLSGRPITEEFADKATGTAKIKSIIEERCVRCHGGDKKPDLDEYPKLLPLISVPKVEILENKYLGDKWVRTNRQLSVEGLTQSTHAHLLSFSVLFALTGLTFAFTSYPAFVRCILGPIVLLATVADIACWWLARLDEIGPVFALAIMGTGATAGLGLAAQIILSLFNMYGIRGKIVLWLLFAAAIAGFGLLASKVILPALREEESAAKKAIEAANKKEPAKADDGEAKKDNPANGGDKKAQDEGDKKKDKDAGVEEGEKKKDKKEDVKPEGEKATKAEAEGEKKDKKADVKPEGEKKATKAEAEGEKKDKKAGVKQIDKPIPLSKDD</sequence>
<reference evidence="4" key="1">
    <citation type="submission" date="2017-06" db="EMBL/GenBank/DDBJ databases">
        <title>Genome analysis of Fimbriiglobus ruber SP5, the first member of the order Planctomycetales with confirmed chitinolytic capability.</title>
        <authorList>
            <person name="Ravin N.V."/>
            <person name="Rakitin A.L."/>
            <person name="Ivanova A.A."/>
            <person name="Beletsky A.V."/>
            <person name="Kulichevskaya I.S."/>
            <person name="Mardanov A.V."/>
            <person name="Dedysh S.N."/>
        </authorList>
    </citation>
    <scope>NUCLEOTIDE SEQUENCE [LARGE SCALE GENOMIC DNA]</scope>
    <source>
        <strain evidence="4">SP5</strain>
    </source>
</reference>
<protein>
    <submittedName>
        <fullName evidence="3">Uncharacterized protein</fullName>
    </submittedName>
</protein>
<keyword evidence="2" id="KW-0812">Transmembrane</keyword>
<proteinExistence type="predicted"/>
<feature type="transmembrane region" description="Helical" evidence="2">
    <location>
        <begin position="6"/>
        <end position="28"/>
    </location>
</feature>
<gene>
    <name evidence="3" type="ORF">FRUB_00070</name>
</gene>
<feature type="transmembrane region" description="Helical" evidence="2">
    <location>
        <begin position="283"/>
        <end position="306"/>
    </location>
</feature>
<evidence type="ECO:0000256" key="2">
    <source>
        <dbReference type="SAM" id="Phobius"/>
    </source>
</evidence>
<evidence type="ECO:0000256" key="1">
    <source>
        <dbReference type="SAM" id="MobiDB-lite"/>
    </source>
</evidence>
<feature type="region of interest" description="Disordered" evidence="1">
    <location>
        <begin position="354"/>
        <end position="470"/>
    </location>
</feature>
<organism evidence="3 4">
    <name type="scientific">Fimbriiglobus ruber</name>
    <dbReference type="NCBI Taxonomy" id="1908690"/>
    <lineage>
        <taxon>Bacteria</taxon>
        <taxon>Pseudomonadati</taxon>
        <taxon>Planctomycetota</taxon>
        <taxon>Planctomycetia</taxon>
        <taxon>Gemmatales</taxon>
        <taxon>Gemmataceae</taxon>
        <taxon>Fimbriiglobus</taxon>
    </lineage>
</organism>
<keyword evidence="2" id="KW-1133">Transmembrane helix</keyword>
<accession>A0A225DYD4</accession>
<evidence type="ECO:0000313" key="3">
    <source>
        <dbReference type="EMBL" id="OWK46371.1"/>
    </source>
</evidence>
<keyword evidence="4" id="KW-1185">Reference proteome</keyword>
<dbReference type="EMBL" id="NIDE01000001">
    <property type="protein sequence ID" value="OWK46371.1"/>
    <property type="molecule type" value="Genomic_DNA"/>
</dbReference>
<feature type="transmembrane region" description="Helical" evidence="2">
    <location>
        <begin position="257"/>
        <end position="276"/>
    </location>
</feature>
<name>A0A225DYD4_9BACT</name>